<evidence type="ECO:0000256" key="1">
    <source>
        <dbReference type="ARBA" id="ARBA00023026"/>
    </source>
</evidence>
<dbReference type="AlphaFoldDB" id="A0A848MEX6"/>
<sequence>MPDIEQYPLYQQLKKLGIQSVFDVVRQSRQRFIDKMVNGVVDDIKLSTEQATALYDTALSRASQITHTYLKSLGQVDQSAKQFNSPLGLAETPTYPNLFPEDLGKLCLPDSLEATHSPAAYLNNLYQTALNIEQSATPQANKLSHRRPDLANMLIDANSHKAEVCTQDLVNEILSQGIEQQQASDQNGKMLSSAECLATSRFPFTLPYDAPGSTITQSLQACQTRWDEVMLENAEQPIFLAQDIAQTTIMRRAQRTGFATNPELSALCCQAPVIYSGVLRKKGDEILGPDITSLVPWMTPDTLKPIVVGGQTSGKSRAYRYAFTTPRDARVTAEPAADELVLDWEANKATIFTITCSSNAKDSQATRQVKVHGVNIQQSDKKSYSRYINDVKTDETVPLKRYLKLTLQDVPVVGDNESYTGTLRLQAKDNNSGRVFAEFSYAIIIEGKNADVHQRNTESYCLQHYGQRLSDTPYQSVVSLPLASVLARCQLTRSELEQLLCQQDHRPRISVNCPPQNALCKTGKSADSFPAPYHYGAVYLHAARGPRITIDDSSPDAPMLTGSPELIERLHRFIRLQKALAPDDKKLNPEQLDLLLTACMRAEEGNHSASLTFSDNTLRALGVFRQWQQRYGVSAEHFAALLNEISPYAIGRGVPLFDRIFNKNSATDNAMILDGLPFEHSPADPLPVWIMQLCSGLGINANEYRLLAPLVAQQWDTWEWIEVDDGNGKGKRDELTHFPDKLRRSLAVVSAFYRLTSLFRLLGYKPEEGVALVNLIFPEPANVWQQLAGKPTLSSRSEAERFLATEDKTDMLDVMMVLEQAARWLQQNHIAPGTLLQLVTRGQQITDTPPLRSWLQTLAAQVSGSLITRHWIDNHNIPTQDDDKVAIDWLAVLNSLVDPQGVFHSDLTSDTLSDLLIAATKDLKLATLPEVQKTLAMALSADMEKQRKTVSDELSNKFGLMSQIPPLLLRLVGESEQTLLNAALVTSEETAPQTVRIIVFKISMFAAVVLQLNLSPALLTSLIDNPQWWHSTPNRPTDAVLTLELFYHLCSFAQLRDSVEDGEALILSWLKNANSPVNKIALYALNADSKSQQRAEKNKQHLQALFAFNDSDCKLALAQKPVSMHGLALLIRQQTLLNQTELSLDNIHHISQMTPASDFDSRQTLAHTLLNCVRAKFQESQQ</sequence>
<dbReference type="Proteomes" id="UP000585363">
    <property type="component" value="Unassembled WGS sequence"/>
</dbReference>
<dbReference type="EMBL" id="JAADJU010000001">
    <property type="protein sequence ID" value="NMP25741.1"/>
    <property type="molecule type" value="Genomic_DNA"/>
</dbReference>
<organism evidence="2 3">
    <name type="scientific">Rouxiella aceris</name>
    <dbReference type="NCBI Taxonomy" id="2703884"/>
    <lineage>
        <taxon>Bacteria</taxon>
        <taxon>Pseudomonadati</taxon>
        <taxon>Pseudomonadota</taxon>
        <taxon>Gammaproteobacteria</taxon>
        <taxon>Enterobacterales</taxon>
        <taxon>Yersiniaceae</taxon>
        <taxon>Rouxiella</taxon>
    </lineage>
</organism>
<dbReference type="RefSeq" id="WP_169401420.1">
    <property type="nucleotide sequence ID" value="NZ_JAADJU010000001.1"/>
</dbReference>
<evidence type="ECO:0000313" key="2">
    <source>
        <dbReference type="EMBL" id="NMP25741.1"/>
    </source>
</evidence>
<comment type="caution">
    <text evidence="2">The sequence shown here is derived from an EMBL/GenBank/DDBJ whole genome shotgun (WGS) entry which is preliminary data.</text>
</comment>
<dbReference type="Pfam" id="PF03538">
    <property type="entry name" value="VRP1"/>
    <property type="match status" value="1"/>
</dbReference>
<dbReference type="InterPro" id="IPR018003">
    <property type="entry name" value="Insecticidal_toxin/plasmid_vir"/>
</dbReference>
<reference evidence="2 3" key="1">
    <citation type="submission" date="2020-01" db="EMBL/GenBank/DDBJ databases">
        <authorList>
            <person name="Lee S.D."/>
        </authorList>
    </citation>
    <scope>NUCLEOTIDE SEQUENCE [LARGE SCALE GENOMIC DNA]</scope>
    <source>
        <strain evidence="2 3">SAP-1</strain>
    </source>
</reference>
<evidence type="ECO:0000313" key="3">
    <source>
        <dbReference type="Proteomes" id="UP000585363"/>
    </source>
</evidence>
<protein>
    <recommendedName>
        <fullName evidence="4">Virulence plasmid A protein</fullName>
    </recommendedName>
</protein>
<keyword evidence="3" id="KW-1185">Reference proteome</keyword>
<gene>
    <name evidence="2" type="ORF">GW590_02465</name>
</gene>
<evidence type="ECO:0008006" key="4">
    <source>
        <dbReference type="Google" id="ProtNLM"/>
    </source>
</evidence>
<name>A0A848MEX6_9GAMM</name>
<proteinExistence type="predicted"/>
<reference evidence="2 3" key="2">
    <citation type="submission" date="2020-06" db="EMBL/GenBank/DDBJ databases">
        <title>Polyphasic characterization of a Rahnella strain isolated from tree sap.</title>
        <authorList>
            <person name="Kim I.S."/>
        </authorList>
    </citation>
    <scope>NUCLEOTIDE SEQUENCE [LARGE SCALE GENOMIC DNA]</scope>
    <source>
        <strain evidence="2 3">SAP-1</strain>
    </source>
</reference>
<accession>A0A848MEX6</accession>
<keyword evidence="1" id="KW-0843">Virulence</keyword>